<dbReference type="GO" id="GO:0031390">
    <property type="term" value="C:Ctf18 RFC-like complex"/>
    <property type="evidence" value="ECO:0007669"/>
    <property type="project" value="InterPro"/>
</dbReference>
<evidence type="ECO:0000313" key="4">
    <source>
        <dbReference type="Proteomes" id="UP000078348"/>
    </source>
</evidence>
<dbReference type="PANTHER" id="PTHR13395:SF6">
    <property type="entry name" value="SISTER CHROMATID COHESION PROTEIN DCC1"/>
    <property type="match status" value="1"/>
</dbReference>
<name>A0A196S8H6_BLAHN</name>
<dbReference type="GO" id="GO:0000785">
    <property type="term" value="C:chromatin"/>
    <property type="evidence" value="ECO:0007669"/>
    <property type="project" value="TreeGrafter"/>
</dbReference>
<dbReference type="GO" id="GO:0000775">
    <property type="term" value="C:chromosome, centromeric region"/>
    <property type="evidence" value="ECO:0007669"/>
    <property type="project" value="TreeGrafter"/>
</dbReference>
<keyword evidence="4" id="KW-1185">Reference proteome</keyword>
<gene>
    <name evidence="3" type="ORF">AV274_5025</name>
</gene>
<organism evidence="3 4">
    <name type="scientific">Blastocystis sp. subtype 1 (strain ATCC 50177 / NandII)</name>
    <dbReference type="NCBI Taxonomy" id="478820"/>
    <lineage>
        <taxon>Eukaryota</taxon>
        <taxon>Sar</taxon>
        <taxon>Stramenopiles</taxon>
        <taxon>Bigyra</taxon>
        <taxon>Opalozoa</taxon>
        <taxon>Opalinata</taxon>
        <taxon>Blastocystidae</taxon>
        <taxon>Blastocystis</taxon>
    </lineage>
</organism>
<dbReference type="Proteomes" id="UP000078348">
    <property type="component" value="Unassembled WGS sequence"/>
</dbReference>
<dbReference type="AlphaFoldDB" id="A0A196S8H6"/>
<dbReference type="GO" id="GO:0034088">
    <property type="term" value="P:maintenance of mitotic sister chromatid cohesion"/>
    <property type="evidence" value="ECO:0007669"/>
    <property type="project" value="TreeGrafter"/>
</dbReference>
<evidence type="ECO:0000256" key="1">
    <source>
        <dbReference type="ARBA" id="ARBA00007017"/>
    </source>
</evidence>
<dbReference type="EMBL" id="LXWW01000421">
    <property type="protein sequence ID" value="OAO13350.1"/>
    <property type="molecule type" value="Genomic_DNA"/>
</dbReference>
<proteinExistence type="inferred from homology"/>
<protein>
    <recommendedName>
        <fullName evidence="5">Sister chromatid cohesion protein DCC1</fullName>
    </recommendedName>
</protein>
<dbReference type="Pfam" id="PF09724">
    <property type="entry name" value="Dcc1"/>
    <property type="match status" value="1"/>
</dbReference>
<keyword evidence="2" id="KW-0235">DNA replication</keyword>
<evidence type="ECO:0008006" key="5">
    <source>
        <dbReference type="Google" id="ProtNLM"/>
    </source>
</evidence>
<reference evidence="3 4" key="1">
    <citation type="submission" date="2016-05" db="EMBL/GenBank/DDBJ databases">
        <title>Nuclear genome of Blastocystis sp. subtype 1 NandII.</title>
        <authorList>
            <person name="Gentekaki E."/>
            <person name="Curtis B."/>
            <person name="Stairs C."/>
            <person name="Eme L."/>
            <person name="Herman E."/>
            <person name="Klimes V."/>
            <person name="Arias M.C."/>
            <person name="Elias M."/>
            <person name="Hilliou F."/>
            <person name="Klute M."/>
            <person name="Malik S.-B."/>
            <person name="Pightling A."/>
            <person name="Rachubinski R."/>
            <person name="Salas D."/>
            <person name="Schlacht A."/>
            <person name="Suga H."/>
            <person name="Archibald J."/>
            <person name="Ball S.G."/>
            <person name="Clark G."/>
            <person name="Dacks J."/>
            <person name="Van Der Giezen M."/>
            <person name="Tsaousis A."/>
            <person name="Roger A."/>
        </authorList>
    </citation>
    <scope>NUCLEOTIDE SEQUENCE [LARGE SCALE GENOMIC DNA]</scope>
    <source>
        <strain evidence="4">ATCC 50177 / NandII</strain>
    </source>
</reference>
<dbReference type="GO" id="GO:0006260">
    <property type="term" value="P:DNA replication"/>
    <property type="evidence" value="ECO:0007669"/>
    <property type="project" value="UniProtKB-KW"/>
</dbReference>
<dbReference type="OrthoDB" id="5199543at2759"/>
<dbReference type="STRING" id="478820.A0A196S8H6"/>
<sequence>MADDSSRISFDSAYSASKYRMFEVSGDIADRIEKGMPLYIKGEEAGSCVLTTSEEAFKLEKIETSNTVLLCVKEDSGRLVAKGVCGSYFELLNNPVDAKSLLSFIPDLSEMNGSNSPTVTVEELEKHCLFSAADIEKALTKCRYIIRDDSVVPNRFYKVSSYVFYSTLLEFIDHCILHHISLSSFSMEEVLQSDLQIPAIFARHLVRFLNDPSQPTADSNLSISRATLVYALARAAFLCQSQATEWLSEEDLQNTIALHLPSDYDFDISTDTAYLKGVAIHEVIGAQKGFHFIDTDKLRLDPKERFEELFSIESEWTQEELVPYIADLEEAGFGRPGDLLLKYCREVTVNEGDKTWKHYVLRH</sequence>
<evidence type="ECO:0000256" key="2">
    <source>
        <dbReference type="ARBA" id="ARBA00022705"/>
    </source>
</evidence>
<comment type="similarity">
    <text evidence="1">Belongs to the DCC1 family.</text>
</comment>
<accession>A0A196S8H6</accession>
<dbReference type="InterPro" id="IPR019128">
    <property type="entry name" value="Dcc1"/>
</dbReference>
<comment type="caution">
    <text evidence="3">The sequence shown here is derived from an EMBL/GenBank/DDBJ whole genome shotgun (WGS) entry which is preliminary data.</text>
</comment>
<evidence type="ECO:0000313" key="3">
    <source>
        <dbReference type="EMBL" id="OAO13350.1"/>
    </source>
</evidence>
<dbReference type="PANTHER" id="PTHR13395">
    <property type="entry name" value="SISTER CHROMATID COHESION PROTEIN DCC1-RELATED"/>
    <property type="match status" value="1"/>
</dbReference>